<dbReference type="RefSeq" id="WP_126600415.1">
    <property type="nucleotide sequence ID" value="NZ_LR134510.1"/>
</dbReference>
<dbReference type="OrthoDB" id="3392378at2"/>
<evidence type="ECO:0000259" key="1">
    <source>
        <dbReference type="PROSITE" id="PS50075"/>
    </source>
</evidence>
<dbReference type="SUPFAM" id="SSF47336">
    <property type="entry name" value="ACP-like"/>
    <property type="match status" value="1"/>
</dbReference>
<reference evidence="2 3" key="1">
    <citation type="submission" date="2018-12" db="EMBL/GenBank/DDBJ databases">
        <authorList>
            <consortium name="Pathogen Informatics"/>
        </authorList>
    </citation>
    <scope>NUCLEOTIDE SEQUENCE [LARGE SCALE GENOMIC DNA]</scope>
    <source>
        <strain evidence="2 3">NCTC12871</strain>
    </source>
</reference>
<dbReference type="EMBL" id="LR134510">
    <property type="protein sequence ID" value="VEJ10021.1"/>
    <property type="molecule type" value="Genomic_DNA"/>
</dbReference>
<dbReference type="InterPro" id="IPR009081">
    <property type="entry name" value="PP-bd_ACP"/>
</dbReference>
<feature type="domain" description="Carrier" evidence="1">
    <location>
        <begin position="4"/>
        <end position="83"/>
    </location>
</feature>
<sequence length="87" mass="10025">MTPKLTQDQIKELLFSTLETLFEIDPKEIQLDTDLYDDLDIDSIDAIDLLDHIKRETGYKLSADDFRNVRKVQDVIAAIMKIQDAAQ</sequence>
<dbReference type="Gene3D" id="1.10.1200.10">
    <property type="entry name" value="ACP-like"/>
    <property type="match status" value="1"/>
</dbReference>
<dbReference type="InterPro" id="IPR036736">
    <property type="entry name" value="ACP-like_sf"/>
</dbReference>
<organism evidence="2 3">
    <name type="scientific">Actinobacillus delphinicola</name>
    <dbReference type="NCBI Taxonomy" id="51161"/>
    <lineage>
        <taxon>Bacteria</taxon>
        <taxon>Pseudomonadati</taxon>
        <taxon>Pseudomonadota</taxon>
        <taxon>Gammaproteobacteria</taxon>
        <taxon>Pasteurellales</taxon>
        <taxon>Pasteurellaceae</taxon>
        <taxon>Actinobacillus</taxon>
    </lineage>
</organism>
<proteinExistence type="predicted"/>
<dbReference type="Proteomes" id="UP000279799">
    <property type="component" value="Chromosome"/>
</dbReference>
<gene>
    <name evidence="2" type="primary">acpM</name>
    <name evidence="2" type="ORF">NCTC12871_01528</name>
</gene>
<dbReference type="PROSITE" id="PS50075">
    <property type="entry name" value="CARRIER"/>
    <property type="match status" value="1"/>
</dbReference>
<evidence type="ECO:0000313" key="3">
    <source>
        <dbReference type="Proteomes" id="UP000279799"/>
    </source>
</evidence>
<dbReference type="AlphaFoldDB" id="A0A448TVR2"/>
<protein>
    <submittedName>
        <fullName evidence="2">Acyl carrier protein</fullName>
    </submittedName>
</protein>
<name>A0A448TVR2_9PAST</name>
<dbReference type="Pfam" id="PF00550">
    <property type="entry name" value="PP-binding"/>
    <property type="match status" value="1"/>
</dbReference>
<accession>A0A448TVR2</accession>
<dbReference type="NCBIfam" id="NF003757">
    <property type="entry name" value="PRK05350.1"/>
    <property type="match status" value="1"/>
</dbReference>
<evidence type="ECO:0000313" key="2">
    <source>
        <dbReference type="EMBL" id="VEJ10021.1"/>
    </source>
</evidence>
<dbReference type="KEGG" id="adp:NCTC12871_01528"/>
<keyword evidence="3" id="KW-1185">Reference proteome</keyword>